<name>A0A1E4TS88_PACTA</name>
<dbReference type="SUPFAM" id="SSF53335">
    <property type="entry name" value="S-adenosyl-L-methionine-dependent methyltransferases"/>
    <property type="match status" value="1"/>
</dbReference>
<dbReference type="GO" id="GO:0046872">
    <property type="term" value="F:metal ion binding"/>
    <property type="evidence" value="ECO:0007669"/>
    <property type="project" value="UniProtKB-KW"/>
</dbReference>
<reference evidence="9" key="1">
    <citation type="submission" date="2016-05" db="EMBL/GenBank/DDBJ databases">
        <title>Comparative genomics of biotechnologically important yeasts.</title>
        <authorList>
            <consortium name="DOE Joint Genome Institute"/>
            <person name="Riley R."/>
            <person name="Haridas S."/>
            <person name="Wolfe K.H."/>
            <person name="Lopes M.R."/>
            <person name="Hittinger C.T."/>
            <person name="Goker M."/>
            <person name="Salamov A."/>
            <person name="Wisecaver J."/>
            <person name="Long T.M."/>
            <person name="Aerts A.L."/>
            <person name="Barry K."/>
            <person name="Choi C."/>
            <person name="Clum A."/>
            <person name="Coughlan A.Y."/>
            <person name="Deshpande S."/>
            <person name="Douglass A.P."/>
            <person name="Hanson S.J."/>
            <person name="Klenk H.-P."/>
            <person name="Labutti K."/>
            <person name="Lapidus A."/>
            <person name="Lindquist E."/>
            <person name="Lipzen A."/>
            <person name="Meier-Kolthoff J.P."/>
            <person name="Ohm R.A."/>
            <person name="Otillar R.P."/>
            <person name="Pangilinan J."/>
            <person name="Peng Y."/>
            <person name="Rokas A."/>
            <person name="Rosa C.A."/>
            <person name="Scheuner C."/>
            <person name="Sibirny A.A."/>
            <person name="Slot J.C."/>
            <person name="Stielow J.B."/>
            <person name="Sun H."/>
            <person name="Kurtzman C.P."/>
            <person name="Blackwell M."/>
            <person name="Grigoriev I.V."/>
            <person name="Jeffries T.W."/>
        </authorList>
    </citation>
    <scope>NUCLEOTIDE SEQUENCE [LARGE SCALE GENOMIC DNA]</scope>
    <source>
        <strain evidence="9">NRRL Y-2460</strain>
    </source>
</reference>
<dbReference type="InterPro" id="IPR029063">
    <property type="entry name" value="SAM-dependent_MTases_sf"/>
</dbReference>
<evidence type="ECO:0000256" key="3">
    <source>
        <dbReference type="ARBA" id="ARBA00022946"/>
    </source>
</evidence>
<dbReference type="InterPro" id="IPR016522">
    <property type="entry name" value="RSM22_mit_bud"/>
</dbReference>
<proteinExistence type="predicted"/>
<comment type="function">
    <text evidence="7">Mitochondrial ribosome (mitoribosome) assembly factor. Binds at the interface of the head and body domains of the mitochondrial small ribosomal subunit (mt-SSU), occluding the mRNA channel and preventing compaction of the head domain towards the body. Probable inactive methyltransferase: retains the characteristic folding and ability to bind S-adenosyl-L-methionine, but it probably lost its methyltransferase activity.</text>
</comment>
<dbReference type="PIRSF" id="PIRSF007797">
    <property type="entry name" value="RSM22"/>
    <property type="match status" value="1"/>
</dbReference>
<accession>A0A1E4TS88</accession>
<evidence type="ECO:0000256" key="4">
    <source>
        <dbReference type="ARBA" id="ARBA00023004"/>
    </source>
</evidence>
<dbReference type="AlphaFoldDB" id="A0A1E4TS88"/>
<dbReference type="STRING" id="669874.A0A1E4TS88"/>
<dbReference type="EMBL" id="KV454015">
    <property type="protein sequence ID" value="ODV94623.1"/>
    <property type="molecule type" value="Genomic_DNA"/>
</dbReference>
<evidence type="ECO:0000256" key="6">
    <source>
        <dbReference type="ARBA" id="ARBA00023128"/>
    </source>
</evidence>
<keyword evidence="4" id="KW-0408">Iron</keyword>
<dbReference type="OrthoDB" id="421327at2759"/>
<sequence>MLKLIGGRRVLSASKCGLRFEQSCYLSTDEKSNTRRNVKNALNDYDITNSLKTLSIPDSQVSEFSLSHSYLRGSETYGQLVQDYHYALNEPENPKFKIIDHKELKEAYSEYRDQETGEFLNNGSRNSEESRLHPNTLKGRVNRDQIELPDVISETINEYMLIRNEPKMLRTKASEIYVQLYQNELLEPSKDTELDVDAHIASLFLQNYGAAYQTIFELKNRISKFNPQKILDVGYGPATGMVALNEIMGEDFNPLIKHSFIVGPYEMQKRAKIILSRQLCEYNVNDNNSSLTKDELDIEHQNFESITGEDDIVGNVDTKQIKIRTKFLKEIPTSHKYDMILLNHQLLTNKEHFPLEIDDKLDFYLSKLAPGGHLLVIERGTPLGFETIARARQVAIRPENYPNSNTKIPRLYIKGSDFKPKNEIIVQSNVGVKDFIDSEFESDINNDQNLYEVDQRPNYHLKVIAPCQHHGNCPLQLKNPEYYSFGKIGKKLSWCHFERTIKRPKFSIELKKGLRLATRWDSPLDGTGVKGSATGGSGRPNGKDYEVLTYSYLILERSLNDRASLDKIAERTLSNETHNFGHTATNNDSIEEWSRVMKTPLKKKGQIVAEVCNPSGFIEKWIIPKSFGKQEFHDARKLIGGDLWALDAKTKLMASSNAENYLSKLQEKEKQKLAERSLELKLLHKNKRDILNRLANVDYDNDHDKISSLEDKLNQISSIVSNEFEQKPKERKNKKKYKF</sequence>
<dbReference type="Pfam" id="PF09243">
    <property type="entry name" value="Rsm22"/>
    <property type="match status" value="2"/>
</dbReference>
<gene>
    <name evidence="8" type="ORF">PACTADRAFT_50491</name>
</gene>
<evidence type="ECO:0000313" key="8">
    <source>
        <dbReference type="EMBL" id="ODV94623.1"/>
    </source>
</evidence>
<dbReference type="PANTHER" id="PTHR13184:SF5">
    <property type="entry name" value="METHYLTRANSFERASE-LIKE PROTEIN 17, MITOCHONDRIAL"/>
    <property type="match status" value="1"/>
</dbReference>
<keyword evidence="2" id="KW-0479">Metal-binding</keyword>
<dbReference type="InterPro" id="IPR015324">
    <property type="entry name" value="Ribosomal_Rsm22-like"/>
</dbReference>
<organism evidence="8 9">
    <name type="scientific">Pachysolen tannophilus NRRL Y-2460</name>
    <dbReference type="NCBI Taxonomy" id="669874"/>
    <lineage>
        <taxon>Eukaryota</taxon>
        <taxon>Fungi</taxon>
        <taxon>Dikarya</taxon>
        <taxon>Ascomycota</taxon>
        <taxon>Saccharomycotina</taxon>
        <taxon>Pichiomycetes</taxon>
        <taxon>Pachysolenaceae</taxon>
        <taxon>Pachysolen</taxon>
    </lineage>
</organism>
<evidence type="ECO:0000256" key="1">
    <source>
        <dbReference type="ARBA" id="ARBA00004173"/>
    </source>
</evidence>
<evidence type="ECO:0000256" key="5">
    <source>
        <dbReference type="ARBA" id="ARBA00023014"/>
    </source>
</evidence>
<evidence type="ECO:0000256" key="2">
    <source>
        <dbReference type="ARBA" id="ARBA00022723"/>
    </source>
</evidence>
<evidence type="ECO:0000256" key="7">
    <source>
        <dbReference type="ARBA" id="ARBA00045681"/>
    </source>
</evidence>
<dbReference type="InterPro" id="IPR052571">
    <property type="entry name" value="Mt_RNA_Methyltransferase"/>
</dbReference>
<dbReference type="GO" id="GO:0005763">
    <property type="term" value="C:mitochondrial small ribosomal subunit"/>
    <property type="evidence" value="ECO:0007669"/>
    <property type="project" value="EnsemblFungi"/>
</dbReference>
<evidence type="ECO:0000313" key="9">
    <source>
        <dbReference type="Proteomes" id="UP000094236"/>
    </source>
</evidence>
<dbReference type="PANTHER" id="PTHR13184">
    <property type="entry name" value="37S RIBOSOMAL PROTEIN S22"/>
    <property type="match status" value="1"/>
</dbReference>
<dbReference type="GO" id="GO:0180026">
    <property type="term" value="P:mitochondrial small ribosomal subunit assembly"/>
    <property type="evidence" value="ECO:0007669"/>
    <property type="project" value="EnsemblFungi"/>
</dbReference>
<keyword evidence="9" id="KW-1185">Reference proteome</keyword>
<dbReference type="GO" id="GO:0003735">
    <property type="term" value="F:structural constituent of ribosome"/>
    <property type="evidence" value="ECO:0007669"/>
    <property type="project" value="EnsemblFungi"/>
</dbReference>
<dbReference type="GO" id="GO:0051539">
    <property type="term" value="F:4 iron, 4 sulfur cluster binding"/>
    <property type="evidence" value="ECO:0007669"/>
    <property type="project" value="EnsemblFungi"/>
</dbReference>
<keyword evidence="5" id="KW-0411">Iron-sulfur</keyword>
<protein>
    <submittedName>
        <fullName evidence="8">Uncharacterized protein</fullName>
    </submittedName>
</protein>
<keyword evidence="6" id="KW-0496">Mitochondrion</keyword>
<dbReference type="Proteomes" id="UP000094236">
    <property type="component" value="Unassembled WGS sequence"/>
</dbReference>
<dbReference type="GO" id="GO:0008168">
    <property type="term" value="F:methyltransferase activity"/>
    <property type="evidence" value="ECO:0007669"/>
    <property type="project" value="InterPro"/>
</dbReference>
<keyword evidence="3" id="KW-0809">Transit peptide</keyword>
<comment type="subcellular location">
    <subcellularLocation>
        <location evidence="1">Mitochondrion</location>
    </subcellularLocation>
</comment>
<dbReference type="GO" id="GO:0006412">
    <property type="term" value="P:translation"/>
    <property type="evidence" value="ECO:0007669"/>
    <property type="project" value="InterPro"/>
</dbReference>